<accession>A0A371H2J4</accession>
<keyword evidence="4" id="KW-1185">Reference proteome</keyword>
<dbReference type="PROSITE" id="PS50994">
    <property type="entry name" value="INTEGRASE"/>
    <property type="match status" value="1"/>
</dbReference>
<name>A0A371H2J4_MUCPR</name>
<evidence type="ECO:0000313" key="4">
    <source>
        <dbReference type="Proteomes" id="UP000257109"/>
    </source>
</evidence>
<evidence type="ECO:0000259" key="2">
    <source>
        <dbReference type="PROSITE" id="PS50994"/>
    </source>
</evidence>
<dbReference type="SUPFAM" id="SSF53098">
    <property type="entry name" value="Ribonuclease H-like"/>
    <property type="match status" value="1"/>
</dbReference>
<evidence type="ECO:0000313" key="3">
    <source>
        <dbReference type="EMBL" id="RDX97022.1"/>
    </source>
</evidence>
<feature type="domain" description="Integrase catalytic" evidence="2">
    <location>
        <begin position="14"/>
        <end position="130"/>
    </location>
</feature>
<dbReference type="OrthoDB" id="441971at2759"/>
<dbReference type="GO" id="GO:0003676">
    <property type="term" value="F:nucleic acid binding"/>
    <property type="evidence" value="ECO:0007669"/>
    <property type="project" value="InterPro"/>
</dbReference>
<dbReference type="Proteomes" id="UP000257109">
    <property type="component" value="Unassembled WGS sequence"/>
</dbReference>
<feature type="non-terminal residue" evidence="3">
    <location>
        <position position="1"/>
    </location>
</feature>
<dbReference type="InterPro" id="IPR012337">
    <property type="entry name" value="RNaseH-like_sf"/>
</dbReference>
<proteinExistence type="predicted"/>
<protein>
    <recommendedName>
        <fullName evidence="2">Integrase catalytic domain-containing protein</fullName>
    </recommendedName>
</protein>
<sequence>MDSASHNDRHGRDCSDPPKMARYRHGDSASGDGVGIWRRSRHEELKSAREVDSTIGDGRRSWHTKWSRLLETESTSGDGVDLERNLFGVPKVLINDQGSDFCNKTMSILLEKYGVVHKVATAYHPQTNGRQSIDNMKSANSILNPEIHHQHFESLIRIGFLVQDKGRKNALKSANA</sequence>
<evidence type="ECO:0000256" key="1">
    <source>
        <dbReference type="SAM" id="MobiDB-lite"/>
    </source>
</evidence>
<dbReference type="InterPro" id="IPR001584">
    <property type="entry name" value="Integrase_cat-core"/>
</dbReference>
<feature type="compositionally biased region" description="Basic and acidic residues" evidence="1">
    <location>
        <begin position="1"/>
        <end position="16"/>
    </location>
</feature>
<dbReference type="Gene3D" id="3.30.420.10">
    <property type="entry name" value="Ribonuclease H-like superfamily/Ribonuclease H"/>
    <property type="match status" value="1"/>
</dbReference>
<dbReference type="AlphaFoldDB" id="A0A371H2J4"/>
<dbReference type="EMBL" id="QJKJ01003754">
    <property type="protein sequence ID" value="RDX97022.1"/>
    <property type="molecule type" value="Genomic_DNA"/>
</dbReference>
<feature type="region of interest" description="Disordered" evidence="1">
    <location>
        <begin position="1"/>
        <end position="35"/>
    </location>
</feature>
<comment type="caution">
    <text evidence="3">The sequence shown here is derived from an EMBL/GenBank/DDBJ whole genome shotgun (WGS) entry which is preliminary data.</text>
</comment>
<organism evidence="3 4">
    <name type="scientific">Mucuna pruriens</name>
    <name type="common">Velvet bean</name>
    <name type="synonym">Dolichos pruriens</name>
    <dbReference type="NCBI Taxonomy" id="157652"/>
    <lineage>
        <taxon>Eukaryota</taxon>
        <taxon>Viridiplantae</taxon>
        <taxon>Streptophyta</taxon>
        <taxon>Embryophyta</taxon>
        <taxon>Tracheophyta</taxon>
        <taxon>Spermatophyta</taxon>
        <taxon>Magnoliopsida</taxon>
        <taxon>eudicotyledons</taxon>
        <taxon>Gunneridae</taxon>
        <taxon>Pentapetalae</taxon>
        <taxon>rosids</taxon>
        <taxon>fabids</taxon>
        <taxon>Fabales</taxon>
        <taxon>Fabaceae</taxon>
        <taxon>Papilionoideae</taxon>
        <taxon>50 kb inversion clade</taxon>
        <taxon>NPAAA clade</taxon>
        <taxon>indigoferoid/millettioid clade</taxon>
        <taxon>Phaseoleae</taxon>
        <taxon>Mucuna</taxon>
    </lineage>
</organism>
<dbReference type="InterPro" id="IPR036397">
    <property type="entry name" value="RNaseH_sf"/>
</dbReference>
<reference evidence="3" key="1">
    <citation type="submission" date="2018-05" db="EMBL/GenBank/DDBJ databases">
        <title>Draft genome of Mucuna pruriens seed.</title>
        <authorList>
            <person name="Nnadi N.E."/>
            <person name="Vos R."/>
            <person name="Hasami M.H."/>
            <person name="Devisetty U.K."/>
            <person name="Aguiy J.C."/>
        </authorList>
    </citation>
    <scope>NUCLEOTIDE SEQUENCE [LARGE SCALE GENOMIC DNA]</scope>
    <source>
        <strain evidence="3">JCA_2017</strain>
    </source>
</reference>
<dbReference type="GO" id="GO:0015074">
    <property type="term" value="P:DNA integration"/>
    <property type="evidence" value="ECO:0007669"/>
    <property type="project" value="InterPro"/>
</dbReference>
<gene>
    <name evidence="3" type="ORF">CR513_20253</name>
</gene>